<evidence type="ECO:0008006" key="4">
    <source>
        <dbReference type="Google" id="ProtNLM"/>
    </source>
</evidence>
<comment type="caution">
    <text evidence="2">The sequence shown here is derived from an EMBL/GenBank/DDBJ whole genome shotgun (WGS) entry which is preliminary data.</text>
</comment>
<dbReference type="SUPFAM" id="SSF143011">
    <property type="entry name" value="RelE-like"/>
    <property type="match status" value="1"/>
</dbReference>
<accession>A0A0W0XRX1</accession>
<dbReference type="NCBIfam" id="TIGR02385">
    <property type="entry name" value="RelE_StbE"/>
    <property type="match status" value="1"/>
</dbReference>
<evidence type="ECO:0000313" key="2">
    <source>
        <dbReference type="EMBL" id="KTD47511.1"/>
    </source>
</evidence>
<keyword evidence="1" id="KW-1277">Toxin-antitoxin system</keyword>
<protein>
    <recommendedName>
        <fullName evidence="4">Plasmid maintenance system killer protein</fullName>
    </recommendedName>
</protein>
<evidence type="ECO:0000256" key="1">
    <source>
        <dbReference type="ARBA" id="ARBA00022649"/>
    </source>
</evidence>
<reference evidence="2 3" key="1">
    <citation type="submission" date="2015-11" db="EMBL/GenBank/DDBJ databases">
        <title>Genomic analysis of 38 Legionella species identifies large and diverse effector repertoires.</title>
        <authorList>
            <person name="Burstein D."/>
            <person name="Amaro F."/>
            <person name="Zusman T."/>
            <person name="Lifshitz Z."/>
            <person name="Cohen O."/>
            <person name="Gilbert J.A."/>
            <person name="Pupko T."/>
            <person name="Shuman H.A."/>
            <person name="Segal G."/>
        </authorList>
    </citation>
    <scope>NUCLEOTIDE SEQUENCE [LARGE SCALE GENOMIC DNA]</scope>
    <source>
        <strain evidence="2 3">CDC#1442-AUS-E</strain>
    </source>
</reference>
<dbReference type="STRING" id="45073.Lqui_2437"/>
<organism evidence="2 3">
    <name type="scientific">Legionella quinlivanii</name>
    <dbReference type="NCBI Taxonomy" id="45073"/>
    <lineage>
        <taxon>Bacteria</taxon>
        <taxon>Pseudomonadati</taxon>
        <taxon>Pseudomonadota</taxon>
        <taxon>Gammaproteobacteria</taxon>
        <taxon>Legionellales</taxon>
        <taxon>Legionellaceae</taxon>
        <taxon>Legionella</taxon>
    </lineage>
</organism>
<proteinExistence type="predicted"/>
<dbReference type="InterPro" id="IPR007712">
    <property type="entry name" value="RelE/ParE_toxin"/>
</dbReference>
<gene>
    <name evidence="2" type="ORF">Lqui_2437</name>
</gene>
<dbReference type="Gene3D" id="3.30.2310.20">
    <property type="entry name" value="RelE-like"/>
    <property type="match status" value="1"/>
</dbReference>
<dbReference type="InterPro" id="IPR035093">
    <property type="entry name" value="RelE/ParE_toxin_dom_sf"/>
</dbReference>
<dbReference type="EMBL" id="LNYS01000020">
    <property type="protein sequence ID" value="KTD47511.1"/>
    <property type="molecule type" value="Genomic_DNA"/>
</dbReference>
<dbReference type="Proteomes" id="UP000054618">
    <property type="component" value="Unassembled WGS sequence"/>
</dbReference>
<name>A0A0W0XRX1_9GAMM</name>
<sequence>MNIYTVVLTKNAKRDLQKVPPYIAVKLAGWIESVAHDGLLEVRKVPGFHDEPLKGNRVGQRSIRLSKSYRAIYKIGKNGEMEIVEVLEVNKHDY</sequence>
<dbReference type="RefSeq" id="WP_058508516.1">
    <property type="nucleotide sequence ID" value="NZ_CAAAIK010000048.1"/>
</dbReference>
<dbReference type="PATRIC" id="fig|45073.5.peg.2577"/>
<keyword evidence="3" id="KW-1185">Reference proteome</keyword>
<evidence type="ECO:0000313" key="3">
    <source>
        <dbReference type="Proteomes" id="UP000054618"/>
    </source>
</evidence>
<dbReference type="AlphaFoldDB" id="A0A0W0XRX1"/>
<dbReference type="Pfam" id="PF05016">
    <property type="entry name" value="ParE_toxin"/>
    <property type="match status" value="1"/>
</dbReference>